<evidence type="ECO:0000313" key="2">
    <source>
        <dbReference type="Proteomes" id="UP000605259"/>
    </source>
</evidence>
<proteinExistence type="predicted"/>
<comment type="caution">
    <text evidence="1">The sequence shown here is derived from an EMBL/GenBank/DDBJ whole genome shotgun (WGS) entry which is preliminary data.</text>
</comment>
<dbReference type="Gene3D" id="1.25.40.10">
    <property type="entry name" value="Tetratricopeptide repeat domain"/>
    <property type="match status" value="1"/>
</dbReference>
<dbReference type="Pfam" id="PF13424">
    <property type="entry name" value="TPR_12"/>
    <property type="match status" value="1"/>
</dbReference>
<organism evidence="1 2">
    <name type="scientific">Priestia taiwanensis</name>
    <dbReference type="NCBI Taxonomy" id="1347902"/>
    <lineage>
        <taxon>Bacteria</taxon>
        <taxon>Bacillati</taxon>
        <taxon>Bacillota</taxon>
        <taxon>Bacilli</taxon>
        <taxon>Bacillales</taxon>
        <taxon>Bacillaceae</taxon>
        <taxon>Priestia</taxon>
    </lineage>
</organism>
<protein>
    <recommendedName>
        <fullName evidence="3">Tetratricopeptide repeat protein</fullName>
    </recommendedName>
</protein>
<gene>
    <name evidence="1" type="ORF">GCM10007140_08280</name>
</gene>
<dbReference type="SUPFAM" id="SSF48452">
    <property type="entry name" value="TPR-like"/>
    <property type="match status" value="1"/>
</dbReference>
<dbReference type="InterPro" id="IPR011990">
    <property type="entry name" value="TPR-like_helical_dom_sf"/>
</dbReference>
<dbReference type="Proteomes" id="UP000605259">
    <property type="component" value="Unassembled WGS sequence"/>
</dbReference>
<evidence type="ECO:0008006" key="3">
    <source>
        <dbReference type="Google" id="ProtNLM"/>
    </source>
</evidence>
<evidence type="ECO:0000313" key="1">
    <source>
        <dbReference type="EMBL" id="GGE60241.1"/>
    </source>
</evidence>
<reference evidence="1" key="2">
    <citation type="submission" date="2020-09" db="EMBL/GenBank/DDBJ databases">
        <authorList>
            <person name="Sun Q."/>
            <person name="Zhou Y."/>
        </authorList>
    </citation>
    <scope>NUCLEOTIDE SEQUENCE</scope>
    <source>
        <strain evidence="1">CGMCC 1.12698</strain>
    </source>
</reference>
<dbReference type="AlphaFoldDB" id="A0A917ENP7"/>
<dbReference type="Pfam" id="PF18801">
    <property type="entry name" value="RapH_N"/>
    <property type="match status" value="1"/>
</dbReference>
<reference evidence="1" key="1">
    <citation type="journal article" date="2014" name="Int. J. Syst. Evol. Microbiol.">
        <title>Complete genome sequence of Corynebacterium casei LMG S-19264T (=DSM 44701T), isolated from a smear-ripened cheese.</title>
        <authorList>
            <consortium name="US DOE Joint Genome Institute (JGI-PGF)"/>
            <person name="Walter F."/>
            <person name="Albersmeier A."/>
            <person name="Kalinowski J."/>
            <person name="Ruckert C."/>
        </authorList>
    </citation>
    <scope>NUCLEOTIDE SEQUENCE</scope>
    <source>
        <strain evidence="1">CGMCC 1.12698</strain>
    </source>
</reference>
<name>A0A917ENP7_9BACI</name>
<keyword evidence="2" id="KW-1185">Reference proteome</keyword>
<accession>A0A917ENP7</accession>
<dbReference type="EMBL" id="BMFK01000001">
    <property type="protein sequence ID" value="GGE60241.1"/>
    <property type="molecule type" value="Genomic_DNA"/>
</dbReference>
<sequence length="355" mass="42014">MNELITTKKEITNLLNGWYQEMRAQHIVKASQLKEEIDNQIARIDEAQDVLAYYSLLDFRYRMLIGDFEASLSESIAEQQTDDFLNYYYHFFKFIYATELGDYNSAREYCKLAEELLVNIPDEAEKAEFNYRVSLFYYYISQYVLSIHYATKAQEFFSQHKGYEVKIGACKNTLGMACSSLKQYELSEEYFIDALDIFQKANDPVLISRVRHNLGLLYADQNLSEIAIRHFNETIEDYKYDRTTYLLAREHFKLNNLEEVEKYIEKGLKSCNKEYRHHFLILKAKSSSFDVQELEGITLQGIEYFKKQELWNHVQEYAEDLAIQWFDIGEGTRASIYFHMSYQAKEMLQKKGALK</sequence>
<dbReference type="RefSeq" id="WP_229722140.1">
    <property type="nucleotide sequence ID" value="NZ_BMFK01000001.1"/>
</dbReference>